<feature type="transmembrane region" description="Helical" evidence="1">
    <location>
        <begin position="142"/>
        <end position="161"/>
    </location>
</feature>
<dbReference type="Gene3D" id="1.20.1070.10">
    <property type="entry name" value="Rhodopsin 7-helix transmembrane proteins"/>
    <property type="match status" value="1"/>
</dbReference>
<keyword evidence="2" id="KW-1185">Reference proteome</keyword>
<dbReference type="AlphaFoldDB" id="A0A1I7YS21"/>
<name>A0A1I7YS21_9BILA</name>
<protein>
    <submittedName>
        <fullName evidence="3">G_PROTEIN_RECEP_F1_2 domain-containing protein</fullName>
    </submittedName>
</protein>
<keyword evidence="1" id="KW-0472">Membrane</keyword>
<sequence>MFDNETVLEEQPTWVADLLFLRANRTNRNYADGSPLFFADFENGLFWSQFLENLSILVFYLVSLSLNFLLFAMSIAKPSKSKRKKLPCLIANLAFCNIILCTGFVIYTLVLDVYLETDSLESLIEQIENTDFRSWIWIGKEIIHIQLIENMIFAQSINLLFISFDRYCSLFPNYSPYVKKPWLMFVICTLPYLNSHLLLSYEILNLEFDSAASIGL</sequence>
<proteinExistence type="predicted"/>
<keyword evidence="1" id="KW-0812">Transmembrane</keyword>
<feature type="transmembrane region" description="Helical" evidence="1">
    <location>
        <begin position="88"/>
        <end position="110"/>
    </location>
</feature>
<evidence type="ECO:0000313" key="2">
    <source>
        <dbReference type="Proteomes" id="UP000095287"/>
    </source>
</evidence>
<dbReference type="WBParaSite" id="L893_g19253.t1">
    <property type="protein sequence ID" value="L893_g19253.t1"/>
    <property type="gene ID" value="L893_g19253"/>
</dbReference>
<evidence type="ECO:0000313" key="3">
    <source>
        <dbReference type="WBParaSite" id="L893_g19253.t1"/>
    </source>
</evidence>
<accession>A0A1I7YS21</accession>
<evidence type="ECO:0000256" key="1">
    <source>
        <dbReference type="SAM" id="Phobius"/>
    </source>
</evidence>
<reference evidence="3" key="1">
    <citation type="submission" date="2016-11" db="UniProtKB">
        <authorList>
            <consortium name="WormBaseParasite"/>
        </authorList>
    </citation>
    <scope>IDENTIFICATION</scope>
</reference>
<keyword evidence="1" id="KW-1133">Transmembrane helix</keyword>
<feature type="transmembrane region" description="Helical" evidence="1">
    <location>
        <begin position="54"/>
        <end position="76"/>
    </location>
</feature>
<organism evidence="2 3">
    <name type="scientific">Steinernema glaseri</name>
    <dbReference type="NCBI Taxonomy" id="37863"/>
    <lineage>
        <taxon>Eukaryota</taxon>
        <taxon>Metazoa</taxon>
        <taxon>Ecdysozoa</taxon>
        <taxon>Nematoda</taxon>
        <taxon>Chromadorea</taxon>
        <taxon>Rhabditida</taxon>
        <taxon>Tylenchina</taxon>
        <taxon>Panagrolaimomorpha</taxon>
        <taxon>Strongyloidoidea</taxon>
        <taxon>Steinernematidae</taxon>
        <taxon>Steinernema</taxon>
    </lineage>
</organism>
<dbReference type="Proteomes" id="UP000095287">
    <property type="component" value="Unplaced"/>
</dbReference>
<dbReference type="SUPFAM" id="SSF81321">
    <property type="entry name" value="Family A G protein-coupled receptor-like"/>
    <property type="match status" value="1"/>
</dbReference>